<evidence type="ECO:0000313" key="2">
    <source>
        <dbReference type="EMBL" id="NME68976.1"/>
    </source>
</evidence>
<feature type="transmembrane region" description="Helical" evidence="1">
    <location>
        <begin position="194"/>
        <end position="213"/>
    </location>
</feature>
<evidence type="ECO:0000313" key="3">
    <source>
        <dbReference type="Proteomes" id="UP000576082"/>
    </source>
</evidence>
<organism evidence="2 3">
    <name type="scientific">Flammeovirga aprica JL-4</name>
    <dbReference type="NCBI Taxonomy" id="694437"/>
    <lineage>
        <taxon>Bacteria</taxon>
        <taxon>Pseudomonadati</taxon>
        <taxon>Bacteroidota</taxon>
        <taxon>Cytophagia</taxon>
        <taxon>Cytophagales</taxon>
        <taxon>Flammeovirgaceae</taxon>
        <taxon>Flammeovirga</taxon>
    </lineage>
</organism>
<dbReference type="RefSeq" id="WP_169657263.1">
    <property type="nucleotide sequence ID" value="NZ_JABANE010000032.1"/>
</dbReference>
<keyword evidence="1" id="KW-0472">Membrane</keyword>
<keyword evidence="3" id="KW-1185">Reference proteome</keyword>
<dbReference type="AlphaFoldDB" id="A0A7X9RUI8"/>
<feature type="transmembrane region" description="Helical" evidence="1">
    <location>
        <begin position="12"/>
        <end position="34"/>
    </location>
</feature>
<dbReference type="Proteomes" id="UP000576082">
    <property type="component" value="Unassembled WGS sequence"/>
</dbReference>
<reference evidence="2 3" key="1">
    <citation type="submission" date="2020-04" db="EMBL/GenBank/DDBJ databases">
        <title>Flammeovirga sp. SR4, a novel species isolated from seawater.</title>
        <authorList>
            <person name="Wang X."/>
        </authorList>
    </citation>
    <scope>NUCLEOTIDE SEQUENCE [LARGE SCALE GENOMIC DNA]</scope>
    <source>
        <strain evidence="2 3">ATCC 23126</strain>
    </source>
</reference>
<evidence type="ECO:0008006" key="4">
    <source>
        <dbReference type="Google" id="ProtNLM"/>
    </source>
</evidence>
<evidence type="ECO:0000256" key="1">
    <source>
        <dbReference type="SAM" id="Phobius"/>
    </source>
</evidence>
<keyword evidence="1" id="KW-1133">Transmembrane helix</keyword>
<feature type="transmembrane region" description="Helical" evidence="1">
    <location>
        <begin position="288"/>
        <end position="306"/>
    </location>
</feature>
<gene>
    <name evidence="2" type="ORF">HHU12_13465</name>
</gene>
<protein>
    <recommendedName>
        <fullName evidence="4">DUF3592 domain-containing protein</fullName>
    </recommendedName>
</protein>
<accession>A0A7X9RUI8</accession>
<feature type="transmembrane region" description="Helical" evidence="1">
    <location>
        <begin position="170"/>
        <end position="188"/>
    </location>
</feature>
<feature type="transmembrane region" description="Helical" evidence="1">
    <location>
        <begin position="40"/>
        <end position="60"/>
    </location>
</feature>
<sequence length="388" mass="43990">MKEYKIAKGWALFTYVAGSLMITLFSYLPIYGLLKSDDDMLLFFGIAAIPMIILMTIAIIDTAKSKLIITNTSIGKRSLFTNKDLPLSEVSGFRTDDKYTYIETKSHAHESIRFGRYFEKRQEIYEWLYSNFQDFNEVNIEKETQEILSNDEYGRTVEEREEKLGVAKNVALGFNILGGGVGAYTFFIADPYELSIILSIITPIMAILVMPFFKGLIRFNDAEDSAYPNMVIAIFFPSLGLLWRAFFDFNIYDYSNSWGAFLLLSLLLIGGAVAVVHKEIDLKTNKGIGTLAGIACTFIVYSWGTIITTNCIYDNSEPVSYQAEIIQKTKYTGKTTTYKFELTPWGDQIAPETVEVSEDFFDQMEAGNTVNVYYLKGYLDIPWVVVSE</sequence>
<keyword evidence="1" id="KW-0812">Transmembrane</keyword>
<feature type="transmembrane region" description="Helical" evidence="1">
    <location>
        <begin position="225"/>
        <end position="246"/>
    </location>
</feature>
<dbReference type="EMBL" id="JABANE010000032">
    <property type="protein sequence ID" value="NME68976.1"/>
    <property type="molecule type" value="Genomic_DNA"/>
</dbReference>
<name>A0A7X9RUI8_9BACT</name>
<proteinExistence type="predicted"/>
<comment type="caution">
    <text evidence="2">The sequence shown here is derived from an EMBL/GenBank/DDBJ whole genome shotgun (WGS) entry which is preliminary data.</text>
</comment>
<feature type="transmembrane region" description="Helical" evidence="1">
    <location>
        <begin position="258"/>
        <end position="276"/>
    </location>
</feature>